<dbReference type="SUPFAM" id="SSF46785">
    <property type="entry name" value="Winged helix' DNA-binding domain"/>
    <property type="match status" value="1"/>
</dbReference>
<dbReference type="Pfam" id="PF03466">
    <property type="entry name" value="LysR_substrate"/>
    <property type="match status" value="1"/>
</dbReference>
<protein>
    <submittedName>
        <fullName evidence="6">Transcriptional regulator</fullName>
    </submittedName>
</protein>
<dbReference type="InterPro" id="IPR005119">
    <property type="entry name" value="LysR_subst-bd"/>
</dbReference>
<dbReference type="Gene3D" id="3.40.190.290">
    <property type="match status" value="1"/>
</dbReference>
<evidence type="ECO:0000256" key="1">
    <source>
        <dbReference type="ARBA" id="ARBA00009437"/>
    </source>
</evidence>
<dbReference type="PANTHER" id="PTHR30537:SF5">
    <property type="entry name" value="HTH-TYPE TRANSCRIPTIONAL ACTIVATOR TTDR-RELATED"/>
    <property type="match status" value="1"/>
</dbReference>
<reference evidence="6 7" key="1">
    <citation type="submission" date="2023-03" db="EMBL/GenBank/DDBJ databases">
        <title>Draft genome sequence of Thalassotalea insulae KCTC 62186T.</title>
        <authorList>
            <person name="Sawabe T."/>
        </authorList>
    </citation>
    <scope>NUCLEOTIDE SEQUENCE [LARGE SCALE GENOMIC DNA]</scope>
    <source>
        <strain evidence="6 7">KCTC 62186</strain>
    </source>
</reference>
<name>A0ABQ6GZA1_9GAMM</name>
<gene>
    <name evidence="6" type="ORF">tinsulaeT_32470</name>
</gene>
<dbReference type="Proteomes" id="UP001157186">
    <property type="component" value="Unassembled WGS sequence"/>
</dbReference>
<evidence type="ECO:0000256" key="3">
    <source>
        <dbReference type="ARBA" id="ARBA00023125"/>
    </source>
</evidence>
<dbReference type="CDD" id="cd08422">
    <property type="entry name" value="PBP2_CrgA_like"/>
    <property type="match status" value="1"/>
</dbReference>
<dbReference type="SUPFAM" id="SSF53850">
    <property type="entry name" value="Periplasmic binding protein-like II"/>
    <property type="match status" value="1"/>
</dbReference>
<dbReference type="InterPro" id="IPR058163">
    <property type="entry name" value="LysR-type_TF_proteobact-type"/>
</dbReference>
<dbReference type="EMBL" id="BSST01000001">
    <property type="protein sequence ID" value="GLX79907.1"/>
    <property type="molecule type" value="Genomic_DNA"/>
</dbReference>
<feature type="domain" description="HTH lysR-type" evidence="5">
    <location>
        <begin position="1"/>
        <end position="59"/>
    </location>
</feature>
<comment type="similarity">
    <text evidence="1">Belongs to the LysR transcriptional regulatory family.</text>
</comment>
<evidence type="ECO:0000313" key="7">
    <source>
        <dbReference type="Proteomes" id="UP001157186"/>
    </source>
</evidence>
<organism evidence="6 7">
    <name type="scientific">Thalassotalea insulae</name>
    <dbReference type="NCBI Taxonomy" id="2056778"/>
    <lineage>
        <taxon>Bacteria</taxon>
        <taxon>Pseudomonadati</taxon>
        <taxon>Pseudomonadota</taxon>
        <taxon>Gammaproteobacteria</taxon>
        <taxon>Alteromonadales</taxon>
        <taxon>Colwelliaceae</taxon>
        <taxon>Thalassotalea</taxon>
    </lineage>
</organism>
<evidence type="ECO:0000259" key="5">
    <source>
        <dbReference type="PROSITE" id="PS50931"/>
    </source>
</evidence>
<accession>A0ABQ6GZA1</accession>
<dbReference type="RefSeq" id="WP_284245854.1">
    <property type="nucleotide sequence ID" value="NZ_BSST01000001.1"/>
</dbReference>
<dbReference type="Gene3D" id="1.10.10.10">
    <property type="entry name" value="Winged helix-like DNA-binding domain superfamily/Winged helix DNA-binding domain"/>
    <property type="match status" value="1"/>
</dbReference>
<evidence type="ECO:0000256" key="4">
    <source>
        <dbReference type="ARBA" id="ARBA00023163"/>
    </source>
</evidence>
<keyword evidence="3" id="KW-0238">DNA-binding</keyword>
<dbReference type="PROSITE" id="PS50931">
    <property type="entry name" value="HTH_LYSR"/>
    <property type="match status" value="1"/>
</dbReference>
<dbReference type="InterPro" id="IPR036390">
    <property type="entry name" value="WH_DNA-bd_sf"/>
</dbReference>
<comment type="caution">
    <text evidence="6">The sequence shown here is derived from an EMBL/GenBank/DDBJ whole genome shotgun (WGS) entry which is preliminary data.</text>
</comment>
<dbReference type="InterPro" id="IPR036388">
    <property type="entry name" value="WH-like_DNA-bd_sf"/>
</dbReference>
<proteinExistence type="inferred from homology"/>
<dbReference type="Pfam" id="PF00126">
    <property type="entry name" value="HTH_1"/>
    <property type="match status" value="1"/>
</dbReference>
<keyword evidence="4" id="KW-0804">Transcription</keyword>
<dbReference type="InterPro" id="IPR000847">
    <property type="entry name" value="LysR_HTH_N"/>
</dbReference>
<evidence type="ECO:0000313" key="6">
    <source>
        <dbReference type="EMBL" id="GLX79907.1"/>
    </source>
</evidence>
<sequence length="309" mass="35422">MDKFRTITLFVTTTKTENFTETAKLHATDPSTVSKAIKRLEQELGLQLFNRSTRQLKLTSAGARYAKTVEELLAKLKVHEEELKQDSQEVKGSLKINLPVSYGRQYIMPMLCKFRSAYPQIQLDVSFSDEYVDMIKESVDISIRSGTISDNRLVAQKLSPIKFVLCISRRADVSNSIEINQQCLSQYPWILFRFKQTGKTMPIDFKYKGKRITIEPAIKTIVDDGEAMAEFCAENAGIALMPHFIAKKWVATNQLKIIATLDDSQAIESGVYIIYAKREHLPKRRRVFIDFVKSYIEELGETPFKTWLD</sequence>
<evidence type="ECO:0000256" key="2">
    <source>
        <dbReference type="ARBA" id="ARBA00023015"/>
    </source>
</evidence>
<keyword evidence="2" id="KW-0805">Transcription regulation</keyword>
<keyword evidence="7" id="KW-1185">Reference proteome</keyword>
<dbReference type="PANTHER" id="PTHR30537">
    <property type="entry name" value="HTH-TYPE TRANSCRIPTIONAL REGULATOR"/>
    <property type="match status" value="1"/>
</dbReference>